<keyword evidence="3" id="KW-1185">Reference proteome</keyword>
<feature type="compositionally biased region" description="Basic residues" evidence="1">
    <location>
        <begin position="106"/>
        <end position="117"/>
    </location>
</feature>
<feature type="region of interest" description="Disordered" evidence="1">
    <location>
        <begin position="19"/>
        <end position="180"/>
    </location>
</feature>
<evidence type="ECO:0000256" key="1">
    <source>
        <dbReference type="SAM" id="MobiDB-lite"/>
    </source>
</evidence>
<dbReference type="EMBL" id="JANPWB010000010">
    <property type="protein sequence ID" value="KAJ1137274.1"/>
    <property type="molecule type" value="Genomic_DNA"/>
</dbReference>
<dbReference type="Proteomes" id="UP001066276">
    <property type="component" value="Chromosome 6"/>
</dbReference>
<protein>
    <submittedName>
        <fullName evidence="2">Uncharacterized protein</fullName>
    </submittedName>
</protein>
<gene>
    <name evidence="2" type="ORF">NDU88_003687</name>
</gene>
<feature type="compositionally biased region" description="Basic and acidic residues" evidence="1">
    <location>
        <begin position="136"/>
        <end position="148"/>
    </location>
</feature>
<proteinExistence type="predicted"/>
<accession>A0AAV7QCE5</accession>
<evidence type="ECO:0000313" key="2">
    <source>
        <dbReference type="EMBL" id="KAJ1137274.1"/>
    </source>
</evidence>
<dbReference type="AlphaFoldDB" id="A0AAV7QCE5"/>
<feature type="compositionally biased region" description="Basic and acidic residues" evidence="1">
    <location>
        <begin position="44"/>
        <end position="100"/>
    </location>
</feature>
<name>A0AAV7QCE5_PLEWA</name>
<sequence length="180" mass="20732">MKLDKPAERVAEATLDAVTGKCPWDASKSRDPTGREQFQVLEEGLARQGKEARAEKERELHGEEREDTKMGAEDASEQKEGEEGRDTTGEQARSNEDSRGAQKQQRAMRRRRRRRKKEDHEEGTYRLVLEWTGSQPERRTPQKDHATFLEKCGYTRTEREKGGKEGEEKEEKEIGEEGTL</sequence>
<evidence type="ECO:0000313" key="3">
    <source>
        <dbReference type="Proteomes" id="UP001066276"/>
    </source>
</evidence>
<reference evidence="2" key="1">
    <citation type="journal article" date="2022" name="bioRxiv">
        <title>Sequencing and chromosome-scale assembly of the giantPleurodeles waltlgenome.</title>
        <authorList>
            <person name="Brown T."/>
            <person name="Elewa A."/>
            <person name="Iarovenko S."/>
            <person name="Subramanian E."/>
            <person name="Araus A.J."/>
            <person name="Petzold A."/>
            <person name="Susuki M."/>
            <person name="Suzuki K.-i.T."/>
            <person name="Hayashi T."/>
            <person name="Toyoda A."/>
            <person name="Oliveira C."/>
            <person name="Osipova E."/>
            <person name="Leigh N.D."/>
            <person name="Simon A."/>
            <person name="Yun M.H."/>
        </authorList>
    </citation>
    <scope>NUCLEOTIDE SEQUENCE</scope>
    <source>
        <strain evidence="2">20211129_DDA</strain>
        <tissue evidence="2">Liver</tissue>
    </source>
</reference>
<organism evidence="2 3">
    <name type="scientific">Pleurodeles waltl</name>
    <name type="common">Iberian ribbed newt</name>
    <dbReference type="NCBI Taxonomy" id="8319"/>
    <lineage>
        <taxon>Eukaryota</taxon>
        <taxon>Metazoa</taxon>
        <taxon>Chordata</taxon>
        <taxon>Craniata</taxon>
        <taxon>Vertebrata</taxon>
        <taxon>Euteleostomi</taxon>
        <taxon>Amphibia</taxon>
        <taxon>Batrachia</taxon>
        <taxon>Caudata</taxon>
        <taxon>Salamandroidea</taxon>
        <taxon>Salamandridae</taxon>
        <taxon>Pleurodelinae</taxon>
        <taxon>Pleurodeles</taxon>
    </lineage>
</organism>
<comment type="caution">
    <text evidence="2">The sequence shown here is derived from an EMBL/GenBank/DDBJ whole genome shotgun (WGS) entry which is preliminary data.</text>
</comment>
<feature type="compositionally biased region" description="Basic and acidic residues" evidence="1">
    <location>
        <begin position="156"/>
        <end position="172"/>
    </location>
</feature>